<feature type="domain" description="N-acetyltransferase" evidence="1">
    <location>
        <begin position="9"/>
        <end position="167"/>
    </location>
</feature>
<name>A0A2W5KC47_9GAMM</name>
<dbReference type="PROSITE" id="PS51186">
    <property type="entry name" value="GNAT"/>
    <property type="match status" value="1"/>
</dbReference>
<dbReference type="Proteomes" id="UP000249046">
    <property type="component" value="Unassembled WGS sequence"/>
</dbReference>
<dbReference type="InterPro" id="IPR051531">
    <property type="entry name" value="N-acetyltransferase"/>
</dbReference>
<evidence type="ECO:0000313" key="3">
    <source>
        <dbReference type="Proteomes" id="UP000249046"/>
    </source>
</evidence>
<keyword evidence="2" id="KW-0808">Transferase</keyword>
<protein>
    <submittedName>
        <fullName evidence="2">GNAT family N-acetyltransferase</fullName>
    </submittedName>
</protein>
<dbReference type="GO" id="GO:0016747">
    <property type="term" value="F:acyltransferase activity, transferring groups other than amino-acyl groups"/>
    <property type="evidence" value="ECO:0007669"/>
    <property type="project" value="InterPro"/>
</dbReference>
<dbReference type="InterPro" id="IPR000182">
    <property type="entry name" value="GNAT_dom"/>
</dbReference>
<sequence>MTVLATARLRLRRLVLDDAAFVLELVNQPSWLAYIGDKQVRSLEDARGYLAAGPLASYAQHGFGLYAVERASDAIAIGLCGLLRREHLDDVDIGFALLDRHGGHGYAYEAAAAVVEYARQAIGLDRLVAIVAPGNMRSIRLLEKLGLAFERTITPPGQATPLRLHARNWAG</sequence>
<dbReference type="AlphaFoldDB" id="A0A2W5KC47"/>
<dbReference type="InterPro" id="IPR016181">
    <property type="entry name" value="Acyl_CoA_acyltransferase"/>
</dbReference>
<dbReference type="Pfam" id="PF13302">
    <property type="entry name" value="Acetyltransf_3"/>
    <property type="match status" value="1"/>
</dbReference>
<evidence type="ECO:0000259" key="1">
    <source>
        <dbReference type="PROSITE" id="PS51186"/>
    </source>
</evidence>
<proteinExistence type="predicted"/>
<comment type="caution">
    <text evidence="2">The sequence shown here is derived from an EMBL/GenBank/DDBJ whole genome shotgun (WGS) entry which is preliminary data.</text>
</comment>
<accession>A0A2W5KC47</accession>
<dbReference type="PANTHER" id="PTHR43792:SF1">
    <property type="entry name" value="N-ACETYLTRANSFERASE DOMAIN-CONTAINING PROTEIN"/>
    <property type="match status" value="1"/>
</dbReference>
<dbReference type="PANTHER" id="PTHR43792">
    <property type="entry name" value="GNAT FAMILY, PUTATIVE (AFU_ORTHOLOGUE AFUA_3G00765)-RELATED-RELATED"/>
    <property type="match status" value="1"/>
</dbReference>
<dbReference type="SUPFAM" id="SSF55729">
    <property type="entry name" value="Acyl-CoA N-acyltransferases (Nat)"/>
    <property type="match status" value="1"/>
</dbReference>
<evidence type="ECO:0000313" key="2">
    <source>
        <dbReference type="EMBL" id="PZQ14706.1"/>
    </source>
</evidence>
<dbReference type="EMBL" id="QFPO01000007">
    <property type="protein sequence ID" value="PZQ14706.1"/>
    <property type="molecule type" value="Genomic_DNA"/>
</dbReference>
<organism evidence="2 3">
    <name type="scientific">Rhodanobacter denitrificans</name>
    <dbReference type="NCBI Taxonomy" id="666685"/>
    <lineage>
        <taxon>Bacteria</taxon>
        <taxon>Pseudomonadati</taxon>
        <taxon>Pseudomonadota</taxon>
        <taxon>Gammaproteobacteria</taxon>
        <taxon>Lysobacterales</taxon>
        <taxon>Rhodanobacteraceae</taxon>
        <taxon>Rhodanobacter</taxon>
    </lineage>
</organism>
<reference evidence="2 3" key="1">
    <citation type="submission" date="2017-08" db="EMBL/GenBank/DDBJ databases">
        <title>Infants hospitalized years apart are colonized by the same room-sourced microbial strains.</title>
        <authorList>
            <person name="Brooks B."/>
            <person name="Olm M.R."/>
            <person name="Firek B.A."/>
            <person name="Baker R."/>
            <person name="Thomas B.C."/>
            <person name="Morowitz M.J."/>
            <person name="Banfield J.F."/>
        </authorList>
    </citation>
    <scope>NUCLEOTIDE SEQUENCE [LARGE SCALE GENOMIC DNA]</scope>
    <source>
        <strain evidence="2">S2_005_003_R2_42</strain>
    </source>
</reference>
<dbReference type="Gene3D" id="3.40.630.30">
    <property type="match status" value="1"/>
</dbReference>
<gene>
    <name evidence="2" type="ORF">DI564_09370</name>
</gene>